<evidence type="ECO:0000313" key="2">
    <source>
        <dbReference type="EMBL" id="TQS16157.1"/>
    </source>
</evidence>
<dbReference type="GO" id="GO:0016787">
    <property type="term" value="F:hydrolase activity"/>
    <property type="evidence" value="ECO:0007669"/>
    <property type="project" value="UniProtKB-KW"/>
</dbReference>
<evidence type="ECO:0000259" key="1">
    <source>
        <dbReference type="Pfam" id="PF12697"/>
    </source>
</evidence>
<keyword evidence="2" id="KW-0378">Hydrolase</keyword>
<dbReference type="InterPro" id="IPR000073">
    <property type="entry name" value="AB_hydrolase_1"/>
</dbReference>
<dbReference type="Pfam" id="PF12697">
    <property type="entry name" value="Abhydrolase_6"/>
    <property type="match status" value="1"/>
</dbReference>
<accession>A0A544YHB8</accession>
<feature type="domain" description="AB hydrolase-1" evidence="1">
    <location>
        <begin position="48"/>
        <end position="268"/>
    </location>
</feature>
<dbReference type="PANTHER" id="PTHR43433:SF5">
    <property type="entry name" value="AB HYDROLASE-1 DOMAIN-CONTAINING PROTEIN"/>
    <property type="match status" value="1"/>
</dbReference>
<organism evidence="2 3">
    <name type="scientific">Microbispora hainanensis</name>
    <dbReference type="NCBI Taxonomy" id="568844"/>
    <lineage>
        <taxon>Bacteria</taxon>
        <taxon>Bacillati</taxon>
        <taxon>Actinomycetota</taxon>
        <taxon>Actinomycetes</taxon>
        <taxon>Streptosporangiales</taxon>
        <taxon>Streptosporangiaceae</taxon>
        <taxon>Microbispora</taxon>
    </lineage>
</organism>
<protein>
    <submittedName>
        <fullName evidence="2">Alpha/beta hydrolase</fullName>
    </submittedName>
</protein>
<name>A0A544YHB8_9ACTN</name>
<sequence length="283" mass="30697">MSRNTDIPPLHEHTAVSADGTVIGYRTLGAGPDLIVVGGNLRTSDDYLPPARLLARSFTVHVVDRRGRGASGPQGPEYSLAKEVEDLRAVQAATGARLAFGHSYGGLVVLETARSFPLFDRIAVYEPGVPCSPVPTAWMAPFRERLAAGDHYGAFVHFIRGSGGAPDFMTKLPHWYLRMVLRIVFRGPAWQRMRPLLGACLAEHEQLAAQYGRLAEFKDVTAPVLLLVGGRSKPEHRAEFAMLRDTLPHATLTTIDGLGHLSPTEPKAGPVVAEQALPFLLGR</sequence>
<dbReference type="PANTHER" id="PTHR43433">
    <property type="entry name" value="HYDROLASE, ALPHA/BETA FOLD FAMILY PROTEIN"/>
    <property type="match status" value="1"/>
</dbReference>
<dbReference type="InterPro" id="IPR029058">
    <property type="entry name" value="AB_hydrolase_fold"/>
</dbReference>
<dbReference type="EMBL" id="VIRM01000052">
    <property type="protein sequence ID" value="TQS16157.1"/>
    <property type="molecule type" value="Genomic_DNA"/>
</dbReference>
<reference evidence="2 3" key="1">
    <citation type="submission" date="2019-07" db="EMBL/GenBank/DDBJ databases">
        <title>Microbispora hainanensis DSM 45428.</title>
        <authorList>
            <person name="Thawai C."/>
        </authorList>
    </citation>
    <scope>NUCLEOTIDE SEQUENCE [LARGE SCALE GENOMIC DNA]</scope>
    <source>
        <strain evidence="2 3">DSM 45428</strain>
    </source>
</reference>
<dbReference type="AlphaFoldDB" id="A0A544YHB8"/>
<comment type="caution">
    <text evidence="2">The sequence shown here is derived from an EMBL/GenBank/DDBJ whole genome shotgun (WGS) entry which is preliminary data.</text>
</comment>
<dbReference type="Proteomes" id="UP000316541">
    <property type="component" value="Unassembled WGS sequence"/>
</dbReference>
<dbReference type="Gene3D" id="3.40.50.1820">
    <property type="entry name" value="alpha/beta hydrolase"/>
    <property type="match status" value="1"/>
</dbReference>
<evidence type="ECO:0000313" key="3">
    <source>
        <dbReference type="Proteomes" id="UP000316541"/>
    </source>
</evidence>
<proteinExistence type="predicted"/>
<dbReference type="SUPFAM" id="SSF53474">
    <property type="entry name" value="alpha/beta-Hydrolases"/>
    <property type="match status" value="1"/>
</dbReference>
<gene>
    <name evidence="2" type="ORF">FLX08_31690</name>
</gene>
<dbReference type="InterPro" id="IPR050471">
    <property type="entry name" value="AB_hydrolase"/>
</dbReference>